<dbReference type="EMBL" id="UAVS01000010">
    <property type="protein sequence ID" value="SQA95209.1"/>
    <property type="molecule type" value="Genomic_DNA"/>
</dbReference>
<organism evidence="1 2">
    <name type="scientific">Capnocytophaga ochracea</name>
    <dbReference type="NCBI Taxonomy" id="1018"/>
    <lineage>
        <taxon>Bacteria</taxon>
        <taxon>Pseudomonadati</taxon>
        <taxon>Bacteroidota</taxon>
        <taxon>Flavobacteriia</taxon>
        <taxon>Flavobacteriales</taxon>
        <taxon>Flavobacteriaceae</taxon>
        <taxon>Capnocytophaga</taxon>
    </lineage>
</organism>
<name>A0A2X2V0J0_CAPOC</name>
<dbReference type="AlphaFoldDB" id="A0A2X2V0J0"/>
<evidence type="ECO:0000313" key="2">
    <source>
        <dbReference type="Proteomes" id="UP000250169"/>
    </source>
</evidence>
<evidence type="ECO:0000313" key="1">
    <source>
        <dbReference type="EMBL" id="SQA95209.1"/>
    </source>
</evidence>
<dbReference type="Proteomes" id="UP000250169">
    <property type="component" value="Unassembled WGS sequence"/>
</dbReference>
<sequence length="107" mass="12999">MKDVLSHYAQFQSWIPFYRKTLDIDKKPSPEYYSTTKSDSFPTEVAKDLYLREGYADSIYKTIDESELIKDKKYLYSDLPYYYFKKYIEKKTRSPYKKSFRSTFIEV</sequence>
<protein>
    <submittedName>
        <fullName evidence="1">Uncharacterized protein</fullName>
    </submittedName>
</protein>
<accession>A0A2X2V0J0</accession>
<proteinExistence type="predicted"/>
<reference evidence="1 2" key="1">
    <citation type="submission" date="2018-06" db="EMBL/GenBank/DDBJ databases">
        <authorList>
            <consortium name="Pathogen Informatics"/>
            <person name="Doyle S."/>
        </authorList>
    </citation>
    <scope>NUCLEOTIDE SEQUENCE [LARGE SCALE GENOMIC DNA]</scope>
    <source>
        <strain evidence="1 2">NCTC11545</strain>
    </source>
</reference>
<gene>
    <name evidence="1" type="ORF">NCTC11545_02428</name>
</gene>